<dbReference type="AlphaFoldDB" id="X1AJ59"/>
<sequence>MQIIQDNENGITQITIKGRLDAETAPEAGQLIQETVVKENIRLLFDLCDLEYVGSAGLRLILQTAKKVYEKGGQIVLCCSNEMVREVLTSSRLPIVDSVAA</sequence>
<name>X1AJ59_9ZZZZ</name>
<proteinExistence type="inferred from homology"/>
<dbReference type="NCBIfam" id="TIGR00377">
    <property type="entry name" value="ant_ant_sig"/>
    <property type="match status" value="1"/>
</dbReference>
<dbReference type="Pfam" id="PF01740">
    <property type="entry name" value="STAS"/>
    <property type="match status" value="1"/>
</dbReference>
<dbReference type="PANTHER" id="PTHR33495:SF14">
    <property type="entry name" value="ANTI-SIGMA FACTOR ANTAGONIST"/>
    <property type="match status" value="1"/>
</dbReference>
<feature type="domain" description="STAS" evidence="2">
    <location>
        <begin position="1"/>
        <end position="101"/>
    </location>
</feature>
<dbReference type="PROSITE" id="PS50801">
    <property type="entry name" value="STAS"/>
    <property type="match status" value="1"/>
</dbReference>
<dbReference type="SUPFAM" id="SSF52091">
    <property type="entry name" value="SpoIIaa-like"/>
    <property type="match status" value="1"/>
</dbReference>
<dbReference type="CDD" id="cd07043">
    <property type="entry name" value="STAS_anti-anti-sigma_factors"/>
    <property type="match status" value="1"/>
</dbReference>
<evidence type="ECO:0000313" key="3">
    <source>
        <dbReference type="EMBL" id="GAG59966.1"/>
    </source>
</evidence>
<evidence type="ECO:0000256" key="1">
    <source>
        <dbReference type="ARBA" id="ARBA00009013"/>
    </source>
</evidence>
<reference evidence="3" key="1">
    <citation type="journal article" date="2014" name="Front. Microbiol.">
        <title>High frequency of phylogenetically diverse reductive dehalogenase-homologous genes in deep subseafloor sedimentary metagenomes.</title>
        <authorList>
            <person name="Kawai M."/>
            <person name="Futagami T."/>
            <person name="Toyoda A."/>
            <person name="Takaki Y."/>
            <person name="Nishi S."/>
            <person name="Hori S."/>
            <person name="Arai W."/>
            <person name="Tsubouchi T."/>
            <person name="Morono Y."/>
            <person name="Uchiyama I."/>
            <person name="Ito T."/>
            <person name="Fujiyama A."/>
            <person name="Inagaki F."/>
            <person name="Takami H."/>
        </authorList>
    </citation>
    <scope>NUCLEOTIDE SEQUENCE</scope>
    <source>
        <strain evidence="3">Expedition CK06-06</strain>
    </source>
</reference>
<comment type="caution">
    <text evidence="3">The sequence shown here is derived from an EMBL/GenBank/DDBJ whole genome shotgun (WGS) entry which is preliminary data.</text>
</comment>
<feature type="non-terminal residue" evidence="3">
    <location>
        <position position="101"/>
    </location>
</feature>
<dbReference type="InterPro" id="IPR036513">
    <property type="entry name" value="STAS_dom_sf"/>
</dbReference>
<comment type="similarity">
    <text evidence="1">Belongs to the anti-sigma-factor antagonist family.</text>
</comment>
<dbReference type="EMBL" id="BART01005029">
    <property type="protein sequence ID" value="GAG59966.1"/>
    <property type="molecule type" value="Genomic_DNA"/>
</dbReference>
<gene>
    <name evidence="3" type="ORF">S01H4_12038</name>
</gene>
<organism evidence="3">
    <name type="scientific">marine sediment metagenome</name>
    <dbReference type="NCBI Taxonomy" id="412755"/>
    <lineage>
        <taxon>unclassified sequences</taxon>
        <taxon>metagenomes</taxon>
        <taxon>ecological metagenomes</taxon>
    </lineage>
</organism>
<accession>X1AJ59</accession>
<dbReference type="PANTHER" id="PTHR33495">
    <property type="entry name" value="ANTI-SIGMA FACTOR ANTAGONIST TM_1081-RELATED-RELATED"/>
    <property type="match status" value="1"/>
</dbReference>
<dbReference type="InterPro" id="IPR003658">
    <property type="entry name" value="Anti-sigma_ant"/>
</dbReference>
<evidence type="ECO:0000259" key="2">
    <source>
        <dbReference type="PROSITE" id="PS50801"/>
    </source>
</evidence>
<protein>
    <recommendedName>
        <fullName evidence="2">STAS domain-containing protein</fullName>
    </recommendedName>
</protein>
<dbReference type="Gene3D" id="3.30.750.24">
    <property type="entry name" value="STAS domain"/>
    <property type="match status" value="1"/>
</dbReference>
<dbReference type="GO" id="GO:0043856">
    <property type="term" value="F:anti-sigma factor antagonist activity"/>
    <property type="evidence" value="ECO:0007669"/>
    <property type="project" value="InterPro"/>
</dbReference>
<dbReference type="InterPro" id="IPR002645">
    <property type="entry name" value="STAS_dom"/>
</dbReference>